<dbReference type="EMBL" id="JBBPBM010000017">
    <property type="protein sequence ID" value="KAK8556561.1"/>
    <property type="molecule type" value="Genomic_DNA"/>
</dbReference>
<proteinExistence type="predicted"/>
<organism evidence="1 2">
    <name type="scientific">Hibiscus sabdariffa</name>
    <name type="common">roselle</name>
    <dbReference type="NCBI Taxonomy" id="183260"/>
    <lineage>
        <taxon>Eukaryota</taxon>
        <taxon>Viridiplantae</taxon>
        <taxon>Streptophyta</taxon>
        <taxon>Embryophyta</taxon>
        <taxon>Tracheophyta</taxon>
        <taxon>Spermatophyta</taxon>
        <taxon>Magnoliopsida</taxon>
        <taxon>eudicotyledons</taxon>
        <taxon>Gunneridae</taxon>
        <taxon>Pentapetalae</taxon>
        <taxon>rosids</taxon>
        <taxon>malvids</taxon>
        <taxon>Malvales</taxon>
        <taxon>Malvaceae</taxon>
        <taxon>Malvoideae</taxon>
        <taxon>Hibiscus</taxon>
    </lineage>
</organism>
<sequence>MITTKDEELTSINKRLATKEQELSYANGRITSMAKEIDALRWELAKACNGRIRAKTQATEAFSEYVTAQKCGRTREEPRHREVHKVRGAIELERYGPLLILEVVNVVRSYLYNPSKEPWEIVYKRFLPYV</sequence>
<protein>
    <submittedName>
        <fullName evidence="1">Uncharacterized protein</fullName>
    </submittedName>
</protein>
<gene>
    <name evidence="1" type="ORF">V6N12_002959</name>
</gene>
<keyword evidence="2" id="KW-1185">Reference proteome</keyword>
<reference evidence="1 2" key="1">
    <citation type="journal article" date="2024" name="G3 (Bethesda)">
        <title>Genome assembly of Hibiscus sabdariffa L. provides insights into metabolisms of medicinal natural products.</title>
        <authorList>
            <person name="Kim T."/>
        </authorList>
    </citation>
    <scope>NUCLEOTIDE SEQUENCE [LARGE SCALE GENOMIC DNA]</scope>
    <source>
        <strain evidence="1">TK-2024</strain>
        <tissue evidence="1">Old leaves</tissue>
    </source>
</reference>
<evidence type="ECO:0000313" key="1">
    <source>
        <dbReference type="EMBL" id="KAK8556561.1"/>
    </source>
</evidence>
<accession>A0ABR2EAH8</accession>
<evidence type="ECO:0000313" key="2">
    <source>
        <dbReference type="Proteomes" id="UP001472677"/>
    </source>
</evidence>
<name>A0ABR2EAH8_9ROSI</name>
<comment type="caution">
    <text evidence="1">The sequence shown here is derived from an EMBL/GenBank/DDBJ whole genome shotgun (WGS) entry which is preliminary data.</text>
</comment>
<dbReference type="Proteomes" id="UP001472677">
    <property type="component" value="Unassembled WGS sequence"/>
</dbReference>